<proteinExistence type="predicted"/>
<keyword evidence="1" id="KW-1133">Transmembrane helix</keyword>
<sequence>MLTSPVRTRCLVRPLAALAVTAAVTLTLPAAGASAAETGPAAVADAFRNGPVYVDPRAGGELPKAEADRLAEKIKKADRPVFVAVLPETSEYPQATVLRDLRSLTGITGVYAVRLGAGFNAGADRQVMPKAAVDNLKSAVRRSYASDASAEVNAFVDQALQQAKGHAPASWEASGSGGSATGILVGGLVAVGAAGGGYALYRRSRKKREERARAELEALRVVVDEDITAFGEELDRLGFQPSEPGATDAMRDDYTRALDAYDSAKEQMAAATRPQDVQPVTGTLAEGRFALAVLAARRTGAPLPQRRVPCFFDPRHGPSVSDVNWCPPGGVLRMVPACAEDALRVSQGGQPLTRMVPTDQGAQPYWSAGPAYAPWAGGYFGGAGVVVGGLLAGTLLGSVLSAPSAFVDGGDGFPGAVDMPEGGEFSGADFNASDFGGGFGDFGSDGGGDFGGGDW</sequence>
<gene>
    <name evidence="3" type="ORF">BIV23_01680</name>
</gene>
<keyword evidence="1" id="KW-0472">Membrane</keyword>
<evidence type="ECO:0008006" key="5">
    <source>
        <dbReference type="Google" id="ProtNLM"/>
    </source>
</evidence>
<dbReference type="RefSeq" id="WP_071378892.1">
    <property type="nucleotide sequence ID" value="NZ_MLYO01000009.1"/>
</dbReference>
<evidence type="ECO:0000313" key="4">
    <source>
        <dbReference type="Proteomes" id="UP000179642"/>
    </source>
</evidence>
<comment type="caution">
    <text evidence="3">The sequence shown here is derived from an EMBL/GenBank/DDBJ whole genome shotgun (WGS) entry which is preliminary data.</text>
</comment>
<reference evidence="3 4" key="1">
    <citation type="submission" date="2016-10" db="EMBL/GenBank/DDBJ databases">
        <title>Genome sequence of Streptomyces sp. MUSC 1.</title>
        <authorList>
            <person name="Lee L.-H."/>
            <person name="Ser H.-L."/>
            <person name="Law J.W.-F."/>
        </authorList>
    </citation>
    <scope>NUCLEOTIDE SEQUENCE [LARGE SCALE GENOMIC DNA]</scope>
    <source>
        <strain evidence="3 4">MUSC 1</strain>
    </source>
</reference>
<protein>
    <recommendedName>
        <fullName evidence="5">TPM domain-containing protein</fullName>
    </recommendedName>
</protein>
<feature type="chain" id="PRO_5010280567" description="TPM domain-containing protein" evidence="2">
    <location>
        <begin position="36"/>
        <end position="455"/>
    </location>
</feature>
<dbReference type="Proteomes" id="UP000179642">
    <property type="component" value="Unassembled WGS sequence"/>
</dbReference>
<evidence type="ECO:0000256" key="1">
    <source>
        <dbReference type="SAM" id="Phobius"/>
    </source>
</evidence>
<feature type="signal peptide" evidence="2">
    <location>
        <begin position="1"/>
        <end position="35"/>
    </location>
</feature>
<keyword evidence="2" id="KW-0732">Signal</keyword>
<evidence type="ECO:0000256" key="2">
    <source>
        <dbReference type="SAM" id="SignalP"/>
    </source>
</evidence>
<dbReference type="AlphaFoldDB" id="A0A1S2QNJ0"/>
<accession>A0A1S2QNJ0</accession>
<keyword evidence="1" id="KW-0812">Transmembrane</keyword>
<dbReference type="EMBL" id="MLYO01000009">
    <property type="protein sequence ID" value="OIK07718.1"/>
    <property type="molecule type" value="Genomic_DNA"/>
</dbReference>
<keyword evidence="4" id="KW-1185">Reference proteome</keyword>
<organism evidence="3 4">
    <name type="scientific">Streptomyces monashensis</name>
    <dbReference type="NCBI Taxonomy" id="1678012"/>
    <lineage>
        <taxon>Bacteria</taxon>
        <taxon>Bacillati</taxon>
        <taxon>Actinomycetota</taxon>
        <taxon>Actinomycetes</taxon>
        <taxon>Kitasatosporales</taxon>
        <taxon>Streptomycetaceae</taxon>
        <taxon>Streptomyces</taxon>
    </lineage>
</organism>
<name>A0A1S2QNJ0_9ACTN</name>
<evidence type="ECO:0000313" key="3">
    <source>
        <dbReference type="EMBL" id="OIK07718.1"/>
    </source>
</evidence>
<feature type="transmembrane region" description="Helical" evidence="1">
    <location>
        <begin position="180"/>
        <end position="201"/>
    </location>
</feature>